<protein>
    <submittedName>
        <fullName evidence="1">Uncharacterized protein</fullName>
    </submittedName>
</protein>
<sequence>MIRRERTFPRYVNQRNFTLAVAAAILAAIGGFFAYEFKFLRSPNLEVAAPAHDLATLERSIDIRGQTDPEADVTLNGRPLYSGETGEFSERLHLVNGVNRLEFVSRSPAGRATAVTRYVVAR</sequence>
<name>A0A1G2LDG4_9BACT</name>
<dbReference type="STRING" id="1802280.A3B37_00680"/>
<gene>
    <name evidence="1" type="ORF">A3B37_00680</name>
</gene>
<evidence type="ECO:0000313" key="2">
    <source>
        <dbReference type="Proteomes" id="UP000176705"/>
    </source>
</evidence>
<dbReference type="EMBL" id="MHQS01000010">
    <property type="protein sequence ID" value="OHA08849.1"/>
    <property type="molecule type" value="Genomic_DNA"/>
</dbReference>
<dbReference type="Proteomes" id="UP000176705">
    <property type="component" value="Unassembled WGS sequence"/>
</dbReference>
<dbReference type="Pfam" id="PF09136">
    <property type="entry name" value="Glucodextran_B"/>
    <property type="match status" value="1"/>
</dbReference>
<dbReference type="AlphaFoldDB" id="A0A1G2LDG4"/>
<accession>A0A1G2LDG4</accession>
<reference evidence="1 2" key="1">
    <citation type="journal article" date="2016" name="Nat. Commun.">
        <title>Thousands of microbial genomes shed light on interconnected biogeochemical processes in an aquifer system.</title>
        <authorList>
            <person name="Anantharaman K."/>
            <person name="Brown C.T."/>
            <person name="Hug L.A."/>
            <person name="Sharon I."/>
            <person name="Castelle C.J."/>
            <person name="Probst A.J."/>
            <person name="Thomas B.C."/>
            <person name="Singh A."/>
            <person name="Wilkins M.J."/>
            <person name="Karaoz U."/>
            <person name="Brodie E.L."/>
            <person name="Williams K.H."/>
            <person name="Hubbard S.S."/>
            <person name="Banfield J.F."/>
        </authorList>
    </citation>
    <scope>NUCLEOTIDE SEQUENCE [LARGE SCALE GENOMIC DNA]</scope>
</reference>
<evidence type="ECO:0000313" key="1">
    <source>
        <dbReference type="EMBL" id="OHA08849.1"/>
    </source>
</evidence>
<comment type="caution">
    <text evidence="1">The sequence shown here is derived from an EMBL/GenBank/DDBJ whole genome shotgun (WGS) entry which is preliminary data.</text>
</comment>
<proteinExistence type="predicted"/>
<dbReference type="InterPro" id="IPR013783">
    <property type="entry name" value="Ig-like_fold"/>
</dbReference>
<organism evidence="1 2">
    <name type="scientific">Candidatus Sungbacteria bacterium RIFCSPLOWO2_01_FULL_59_16</name>
    <dbReference type="NCBI Taxonomy" id="1802280"/>
    <lineage>
        <taxon>Bacteria</taxon>
        <taxon>Candidatus Sungiibacteriota</taxon>
    </lineage>
</organism>
<dbReference type="Gene3D" id="2.60.40.10">
    <property type="entry name" value="Immunoglobulins"/>
    <property type="match status" value="1"/>
</dbReference>